<dbReference type="AlphaFoldDB" id="A0A6J5TYX3"/>
<proteinExistence type="predicted"/>
<protein>
    <submittedName>
        <fullName evidence="1">Uncharacterized protein</fullName>
    </submittedName>
</protein>
<reference evidence="1 2" key="1">
    <citation type="submission" date="2020-05" db="EMBL/GenBank/DDBJ databases">
        <authorList>
            <person name="Campoy J."/>
            <person name="Schneeberger K."/>
            <person name="Spophaly S."/>
        </authorList>
    </citation>
    <scope>NUCLEOTIDE SEQUENCE [LARGE SCALE GENOMIC DNA]</scope>
    <source>
        <strain evidence="1">PruArmRojPasFocal</strain>
    </source>
</reference>
<organism evidence="1 2">
    <name type="scientific">Prunus armeniaca</name>
    <name type="common">Apricot</name>
    <name type="synonym">Armeniaca vulgaris</name>
    <dbReference type="NCBI Taxonomy" id="36596"/>
    <lineage>
        <taxon>Eukaryota</taxon>
        <taxon>Viridiplantae</taxon>
        <taxon>Streptophyta</taxon>
        <taxon>Embryophyta</taxon>
        <taxon>Tracheophyta</taxon>
        <taxon>Spermatophyta</taxon>
        <taxon>Magnoliopsida</taxon>
        <taxon>eudicotyledons</taxon>
        <taxon>Gunneridae</taxon>
        <taxon>Pentapetalae</taxon>
        <taxon>rosids</taxon>
        <taxon>fabids</taxon>
        <taxon>Rosales</taxon>
        <taxon>Rosaceae</taxon>
        <taxon>Amygdaloideae</taxon>
        <taxon>Amygdaleae</taxon>
        <taxon>Prunus</taxon>
    </lineage>
</organism>
<sequence length="123" mass="13945">MAARRLLSWLEDCSGFSFGPHVCHVAHYTIAVTYITYPQMLYWRRLIRAPMQIILSVALFTLPFSWSPAPRPSPPAYVPRFGPPRSHPFIFRHCASLIAPGDASRGARSRLRRYPVTNCGGYP</sequence>
<gene>
    <name evidence="1" type="ORF">CURHAP_LOCUS11985</name>
</gene>
<name>A0A6J5TYX3_PRUAR</name>
<dbReference type="Proteomes" id="UP000507222">
    <property type="component" value="Unassembled WGS sequence"/>
</dbReference>
<evidence type="ECO:0000313" key="1">
    <source>
        <dbReference type="EMBL" id="CAB4268437.1"/>
    </source>
</evidence>
<dbReference type="EMBL" id="CAEKDK010000002">
    <property type="protein sequence ID" value="CAB4268437.1"/>
    <property type="molecule type" value="Genomic_DNA"/>
</dbReference>
<accession>A0A6J5TYX3</accession>
<evidence type="ECO:0000313" key="2">
    <source>
        <dbReference type="Proteomes" id="UP000507222"/>
    </source>
</evidence>